<feature type="domain" description="Ig-like" evidence="10">
    <location>
        <begin position="23"/>
        <end position="127"/>
    </location>
</feature>
<dbReference type="Proteomes" id="UP000002280">
    <property type="component" value="Chromosome 1"/>
</dbReference>
<feature type="signal peptide" evidence="9">
    <location>
        <begin position="1"/>
        <end position="21"/>
    </location>
</feature>
<evidence type="ECO:0000256" key="9">
    <source>
        <dbReference type="SAM" id="SignalP"/>
    </source>
</evidence>
<dbReference type="GO" id="GO:0009617">
    <property type="term" value="P:response to bacterium"/>
    <property type="evidence" value="ECO:0000318"/>
    <property type="project" value="GO_Central"/>
</dbReference>
<dbReference type="InterPro" id="IPR007110">
    <property type="entry name" value="Ig-like_dom"/>
</dbReference>
<evidence type="ECO:0000256" key="6">
    <source>
        <dbReference type="ARBA" id="ARBA00023180"/>
    </source>
</evidence>
<accession>K7DZM3</accession>
<dbReference type="InParanoid" id="K7DZM3"/>
<dbReference type="PROSITE" id="PS50835">
    <property type="entry name" value="IG_LIKE"/>
    <property type="match status" value="1"/>
</dbReference>
<protein>
    <recommendedName>
        <fullName evidence="10">Ig-like domain-containing protein</fullName>
    </recommendedName>
</protein>
<proteinExistence type="predicted"/>
<dbReference type="SUPFAM" id="SSF48726">
    <property type="entry name" value="Immunoglobulin"/>
    <property type="match status" value="1"/>
</dbReference>
<dbReference type="Pfam" id="PF07686">
    <property type="entry name" value="V-set"/>
    <property type="match status" value="1"/>
</dbReference>
<keyword evidence="8" id="KW-1064">Adaptive immunity</keyword>
<keyword evidence="3 9" id="KW-0732">Signal</keyword>
<dbReference type="InterPro" id="IPR003599">
    <property type="entry name" value="Ig_sub"/>
</dbReference>
<dbReference type="InterPro" id="IPR013783">
    <property type="entry name" value="Ig-like_fold"/>
</dbReference>
<sequence>MERALGILLVVFWLHLDWASSQDKIEQSPLSLSIQEGENISMICNYKVGNFRSLQWYRQHPGKDPRNLFTMFSKGEEKQQERFRAKLENDRSFLYIITSQLGDSGTYLCAVEAQWSSSTCSLCTNLTGRILSTE</sequence>
<dbReference type="InterPro" id="IPR036179">
    <property type="entry name" value="Ig-like_dom_sf"/>
</dbReference>
<dbReference type="GO" id="GO:0042101">
    <property type="term" value="C:T cell receptor complex"/>
    <property type="evidence" value="ECO:0007669"/>
    <property type="project" value="UniProtKB-KW"/>
</dbReference>
<evidence type="ECO:0000256" key="2">
    <source>
        <dbReference type="ARBA" id="ARBA00022475"/>
    </source>
</evidence>
<dbReference type="GeneTree" id="ENSGT00940000160183"/>
<dbReference type="HOGENOM" id="CLU_077975_8_3_1"/>
<dbReference type="PANTHER" id="PTHR19339:SF10">
    <property type="entry name" value="IG-LIKE DOMAIN-CONTAINING PROTEIN-RELATED"/>
    <property type="match status" value="1"/>
</dbReference>
<keyword evidence="4" id="KW-0472">Membrane</keyword>
<keyword evidence="6" id="KW-0325">Glycoprotein</keyword>
<dbReference type="Gene3D" id="2.60.40.10">
    <property type="entry name" value="Immunoglobulins"/>
    <property type="match status" value="1"/>
</dbReference>
<name>K7DZM3_MONDO</name>
<evidence type="ECO:0000256" key="8">
    <source>
        <dbReference type="ARBA" id="ARBA00043266"/>
    </source>
</evidence>
<evidence type="ECO:0000256" key="7">
    <source>
        <dbReference type="ARBA" id="ARBA00038651"/>
    </source>
</evidence>
<dbReference type="InterPro" id="IPR013106">
    <property type="entry name" value="Ig_V-set"/>
</dbReference>
<evidence type="ECO:0000313" key="12">
    <source>
        <dbReference type="Proteomes" id="UP000002280"/>
    </source>
</evidence>
<dbReference type="FunCoup" id="K7DZM3">
    <property type="interactions" value="135"/>
</dbReference>
<keyword evidence="12" id="KW-1185">Reference proteome</keyword>
<evidence type="ECO:0000313" key="11">
    <source>
        <dbReference type="Ensembl" id="ENSMODP00000038974.1"/>
    </source>
</evidence>
<organism evidence="11 12">
    <name type="scientific">Monodelphis domestica</name>
    <name type="common">Gray short-tailed opossum</name>
    <dbReference type="NCBI Taxonomy" id="13616"/>
    <lineage>
        <taxon>Eukaryota</taxon>
        <taxon>Metazoa</taxon>
        <taxon>Chordata</taxon>
        <taxon>Craniata</taxon>
        <taxon>Vertebrata</taxon>
        <taxon>Euteleostomi</taxon>
        <taxon>Mammalia</taxon>
        <taxon>Metatheria</taxon>
        <taxon>Didelphimorphia</taxon>
        <taxon>Didelphidae</taxon>
        <taxon>Monodelphis</taxon>
    </lineage>
</organism>
<comment type="subcellular location">
    <subcellularLocation>
        <location evidence="1">Cell membrane</location>
    </subcellularLocation>
</comment>
<reference evidence="11" key="3">
    <citation type="submission" date="2025-09" db="UniProtKB">
        <authorList>
            <consortium name="Ensembl"/>
        </authorList>
    </citation>
    <scope>IDENTIFICATION</scope>
</reference>
<evidence type="ECO:0000259" key="10">
    <source>
        <dbReference type="PROSITE" id="PS50835"/>
    </source>
</evidence>
<dbReference type="PANTHER" id="PTHR19339">
    <property type="entry name" value="T CELL RECEPTOR ALPHA VARIABLE 39"/>
    <property type="match status" value="1"/>
</dbReference>
<reference evidence="11" key="2">
    <citation type="submission" date="2025-08" db="UniProtKB">
        <authorList>
            <consortium name="Ensembl"/>
        </authorList>
    </citation>
    <scope>IDENTIFICATION</scope>
</reference>
<keyword evidence="2" id="KW-1003">Cell membrane</keyword>
<dbReference type="SMART" id="SM00409">
    <property type="entry name" value="IG"/>
    <property type="match status" value="1"/>
</dbReference>
<dbReference type="InterPro" id="IPR051896">
    <property type="entry name" value="TCR_alpha_variable"/>
</dbReference>
<keyword evidence="5" id="KW-1015">Disulfide bond</keyword>
<keyword evidence="8" id="KW-1279">T cell receptor</keyword>
<keyword evidence="8" id="KW-0391">Immunity</keyword>
<comment type="subunit">
    <text evidence="7">Alpha-beta TR is a heterodimer composed of an alpha and beta chain; disulfide-linked. The alpha-beta TR is associated with the transmembrane signaling CD3 coreceptor proteins to form the TR-CD3 (TcR or TCR). The assembly of alpha-beta TR heterodimers with CD3 occurs in the endoplasmic reticulum where a single alpha-beta TR heterodimer associates with one CD3D-CD3E heterodimer, one CD3G-CD3E heterodimer and one CD247 homodimer forming a stable octameric structure. CD3D-CD3E and CD3G-CD3E heterodimers preferentially associate with TR alpha and TR beta chains, respectively. The association of the CD247 homodimer is the last step of TcR assembly in the endoplasmic reticulum and is required for transport to the cell surface.</text>
</comment>
<dbReference type="Bgee" id="ENSMODG00000029771">
    <property type="expression patterns" value="Expressed in blood and 1 other cell type or tissue"/>
</dbReference>
<dbReference type="OMA" id="ENISMIC"/>
<dbReference type="eggNOG" id="ENOG502SVXB">
    <property type="taxonomic scope" value="Eukaryota"/>
</dbReference>
<dbReference type="SMART" id="SM00406">
    <property type="entry name" value="IGv"/>
    <property type="match status" value="1"/>
</dbReference>
<evidence type="ECO:0000256" key="3">
    <source>
        <dbReference type="ARBA" id="ARBA00022729"/>
    </source>
</evidence>
<dbReference type="AlphaFoldDB" id="K7DZM3"/>
<evidence type="ECO:0000256" key="5">
    <source>
        <dbReference type="ARBA" id="ARBA00023157"/>
    </source>
</evidence>
<evidence type="ECO:0000256" key="1">
    <source>
        <dbReference type="ARBA" id="ARBA00004236"/>
    </source>
</evidence>
<dbReference type="Ensembl" id="ENSMODT00000042083.2">
    <property type="protein sequence ID" value="ENSMODP00000038974.1"/>
    <property type="gene ID" value="ENSMODG00000029771.2"/>
</dbReference>
<feature type="chain" id="PRO_5003903817" description="Ig-like domain-containing protein" evidence="9">
    <location>
        <begin position="22"/>
        <end position="134"/>
    </location>
</feature>
<evidence type="ECO:0000256" key="4">
    <source>
        <dbReference type="ARBA" id="ARBA00023136"/>
    </source>
</evidence>
<reference evidence="11 12" key="1">
    <citation type="journal article" date="2007" name="Nature">
        <title>Genome of the marsupial Monodelphis domestica reveals innovation in non-coding sequences.</title>
        <authorList>
            <person name="Mikkelsen T.S."/>
            <person name="Wakefield M.J."/>
            <person name="Aken B."/>
            <person name="Amemiya C.T."/>
            <person name="Chang J.L."/>
            <person name="Duke S."/>
            <person name="Garber M."/>
            <person name="Gentles A.J."/>
            <person name="Goodstadt L."/>
            <person name="Heger A."/>
            <person name="Jurka J."/>
            <person name="Kamal M."/>
            <person name="Mauceli E."/>
            <person name="Searle S.M."/>
            <person name="Sharpe T."/>
            <person name="Baker M.L."/>
            <person name="Batzer M.A."/>
            <person name="Benos P.V."/>
            <person name="Belov K."/>
            <person name="Clamp M."/>
            <person name="Cook A."/>
            <person name="Cuff J."/>
            <person name="Das R."/>
            <person name="Davidow L."/>
            <person name="Deakin J.E."/>
            <person name="Fazzari M.J."/>
            <person name="Glass J.L."/>
            <person name="Grabherr M."/>
            <person name="Greally J.M."/>
            <person name="Gu W."/>
            <person name="Hore T.A."/>
            <person name="Huttley G.A."/>
            <person name="Kleber M."/>
            <person name="Jirtle R.L."/>
            <person name="Koina E."/>
            <person name="Lee J.T."/>
            <person name="Mahony S."/>
            <person name="Marra M.A."/>
            <person name="Miller R.D."/>
            <person name="Nicholls R.D."/>
            <person name="Oda M."/>
            <person name="Papenfuss A.T."/>
            <person name="Parra Z.E."/>
            <person name="Pollock D.D."/>
            <person name="Ray D.A."/>
            <person name="Schein J.E."/>
            <person name="Speed T.P."/>
            <person name="Thompson K."/>
            <person name="VandeBerg J.L."/>
            <person name="Wade C.M."/>
            <person name="Walker J.A."/>
            <person name="Waters P.D."/>
            <person name="Webber C."/>
            <person name="Weidman J.R."/>
            <person name="Xie X."/>
            <person name="Zody M.C."/>
            <person name="Baldwin J."/>
            <person name="Abdouelleil A."/>
            <person name="Abdulkadir J."/>
            <person name="Abebe A."/>
            <person name="Abera B."/>
            <person name="Abreu J."/>
            <person name="Acer S.C."/>
            <person name="Aftuck L."/>
            <person name="Alexander A."/>
            <person name="An P."/>
            <person name="Anderson E."/>
            <person name="Anderson S."/>
            <person name="Arachi H."/>
            <person name="Azer M."/>
            <person name="Bachantsang P."/>
            <person name="Barry A."/>
            <person name="Bayul T."/>
            <person name="Berlin A."/>
            <person name="Bessette D."/>
            <person name="Bloom T."/>
            <person name="Bloom T."/>
            <person name="Boguslavskiy L."/>
            <person name="Bonnet C."/>
            <person name="Boukhgalter B."/>
            <person name="Bourzgui I."/>
            <person name="Brown A."/>
            <person name="Cahill P."/>
            <person name="Channer S."/>
            <person name="Cheshatsang Y."/>
            <person name="Chuda L."/>
            <person name="Citroen M."/>
            <person name="Collymore A."/>
            <person name="Cooke P."/>
            <person name="Costello M."/>
            <person name="D'Aco K."/>
            <person name="Daza R."/>
            <person name="De Haan G."/>
            <person name="DeGray S."/>
            <person name="DeMaso C."/>
            <person name="Dhargay N."/>
            <person name="Dooley K."/>
            <person name="Dooley E."/>
            <person name="Doricent M."/>
            <person name="Dorje P."/>
            <person name="Dorjee K."/>
            <person name="Dupes A."/>
            <person name="Elong R."/>
            <person name="Falk J."/>
            <person name="Farina A."/>
            <person name="Faro S."/>
            <person name="Ferguson D."/>
            <person name="Fisher S."/>
            <person name="Foley C.D."/>
            <person name="Franke A."/>
            <person name="Friedrich D."/>
            <person name="Gadbois L."/>
            <person name="Gearin G."/>
            <person name="Gearin C.R."/>
            <person name="Giannoukos G."/>
            <person name="Goode T."/>
            <person name="Graham J."/>
            <person name="Grandbois E."/>
            <person name="Grewal S."/>
            <person name="Gyaltsen K."/>
            <person name="Hafez N."/>
            <person name="Hagos B."/>
            <person name="Hall J."/>
            <person name="Henson C."/>
            <person name="Hollinger A."/>
            <person name="Honan T."/>
            <person name="Huard M.D."/>
            <person name="Hughes L."/>
            <person name="Hurhula B."/>
            <person name="Husby M.E."/>
            <person name="Kamat A."/>
            <person name="Kanga B."/>
            <person name="Kashin S."/>
            <person name="Khazanovich D."/>
            <person name="Kisner P."/>
            <person name="Lance K."/>
            <person name="Lara M."/>
            <person name="Lee W."/>
            <person name="Lennon N."/>
            <person name="Letendre F."/>
            <person name="LeVine R."/>
            <person name="Lipovsky A."/>
            <person name="Liu X."/>
            <person name="Liu J."/>
            <person name="Liu S."/>
            <person name="Lokyitsang T."/>
            <person name="Lokyitsang Y."/>
            <person name="Lubonja R."/>
            <person name="Lui A."/>
            <person name="MacDonald P."/>
            <person name="Magnisalis V."/>
            <person name="Maru K."/>
            <person name="Matthews C."/>
            <person name="McCusker W."/>
            <person name="McDonough S."/>
            <person name="Mehta T."/>
            <person name="Meldrim J."/>
            <person name="Meneus L."/>
            <person name="Mihai O."/>
            <person name="Mihalev A."/>
            <person name="Mihova T."/>
            <person name="Mittelman R."/>
            <person name="Mlenga V."/>
            <person name="Montmayeur A."/>
            <person name="Mulrain L."/>
            <person name="Navidi A."/>
            <person name="Naylor J."/>
            <person name="Negash T."/>
            <person name="Nguyen T."/>
            <person name="Nguyen N."/>
            <person name="Nicol R."/>
            <person name="Norbu C."/>
            <person name="Norbu N."/>
            <person name="Novod N."/>
            <person name="O'Neill B."/>
            <person name="Osman S."/>
            <person name="Markiewicz E."/>
            <person name="Oyono O.L."/>
            <person name="Patti C."/>
            <person name="Phunkhang P."/>
            <person name="Pierre F."/>
            <person name="Priest M."/>
            <person name="Raghuraman S."/>
            <person name="Rege F."/>
            <person name="Reyes R."/>
            <person name="Rise C."/>
            <person name="Rogov P."/>
            <person name="Ross K."/>
            <person name="Ryan E."/>
            <person name="Settipalli S."/>
            <person name="Shea T."/>
            <person name="Sherpa N."/>
            <person name="Shi L."/>
            <person name="Shih D."/>
            <person name="Sparrow T."/>
            <person name="Spaulding J."/>
            <person name="Stalker J."/>
            <person name="Stange-Thomann N."/>
            <person name="Stavropoulos S."/>
            <person name="Stone C."/>
            <person name="Strader C."/>
            <person name="Tesfaye S."/>
            <person name="Thomson T."/>
            <person name="Thoulutsang Y."/>
            <person name="Thoulutsang D."/>
            <person name="Topham K."/>
            <person name="Topping I."/>
            <person name="Tsamla T."/>
            <person name="Vassiliev H."/>
            <person name="Vo A."/>
            <person name="Wangchuk T."/>
            <person name="Wangdi T."/>
            <person name="Weiand M."/>
            <person name="Wilkinson J."/>
            <person name="Wilson A."/>
            <person name="Yadav S."/>
            <person name="Young G."/>
            <person name="Yu Q."/>
            <person name="Zembek L."/>
            <person name="Zhong D."/>
            <person name="Zimmer A."/>
            <person name="Zwirko Z."/>
            <person name="Jaffe D.B."/>
            <person name="Alvarez P."/>
            <person name="Brockman W."/>
            <person name="Butler J."/>
            <person name="Chin C."/>
            <person name="Gnerre S."/>
            <person name="MacCallum I."/>
            <person name="Graves J.A."/>
            <person name="Ponting C.P."/>
            <person name="Breen M."/>
            <person name="Samollow P.B."/>
            <person name="Lander E.S."/>
            <person name="Lindblad-Toh K."/>
        </authorList>
    </citation>
    <scope>NUCLEOTIDE SEQUENCE [LARGE SCALE GENOMIC DNA]</scope>
</reference>